<name>A0ABP8IH01_9BURK</name>
<feature type="transmembrane region" description="Helical" evidence="1">
    <location>
        <begin position="412"/>
        <end position="432"/>
    </location>
</feature>
<organism evidence="2 3">
    <name type="scientific">Variovorax defluvii</name>
    <dbReference type="NCBI Taxonomy" id="913761"/>
    <lineage>
        <taxon>Bacteria</taxon>
        <taxon>Pseudomonadati</taxon>
        <taxon>Pseudomonadota</taxon>
        <taxon>Betaproteobacteria</taxon>
        <taxon>Burkholderiales</taxon>
        <taxon>Comamonadaceae</taxon>
        <taxon>Variovorax</taxon>
    </lineage>
</organism>
<reference evidence="3" key="1">
    <citation type="journal article" date="2019" name="Int. J. Syst. Evol. Microbiol.">
        <title>The Global Catalogue of Microorganisms (GCM) 10K type strain sequencing project: providing services to taxonomists for standard genome sequencing and annotation.</title>
        <authorList>
            <consortium name="The Broad Institute Genomics Platform"/>
            <consortium name="The Broad Institute Genome Sequencing Center for Infectious Disease"/>
            <person name="Wu L."/>
            <person name="Ma J."/>
        </authorList>
    </citation>
    <scope>NUCLEOTIDE SEQUENCE [LARGE SCALE GENOMIC DNA]</scope>
    <source>
        <strain evidence="3">JCM 17804</strain>
    </source>
</reference>
<evidence type="ECO:0000313" key="3">
    <source>
        <dbReference type="Proteomes" id="UP001500975"/>
    </source>
</evidence>
<keyword evidence="3" id="KW-1185">Reference proteome</keyword>
<sequence>MHVVLIVLATALSLWHAYDLYRKALVTSFLFGLLAVYGALYLLSYPQLTQHYESTILDVSTYVYFFGSLTLNLSILLLFRLAAPRLRYARQVWSWRFEHCLDDHLRPAAMALVASLALFLLYRNDLSLTGMQSRGEDGLFITLATFLCFLAFPGLVTAFSKSKLAFLAYAACVLFVFSLSGSRAAVLTTIAFWLWRRNVTGERRRWKVGPVVLLLSLALVIHFLLRLLRGISPAVVLQALLAGDFSIFSDKLFVPFDEVDPTGGESSIPSYFVFSVEVAGGEAYGFLTSAARVLLLFVPGSLAPFPKPEDVTYSLWVEALARGRFDASAYYAAINEAFVKGAYGSLHPMLYGELFLSGRWLGLLVGLMFVSMICLLIEISLISMNHRASLYLIAPTAVGMLMVARGNSAIGFGYFFYLCVLVLVIDFLQAAVRRIVVAKRGGESRV</sequence>
<feature type="transmembrane region" description="Helical" evidence="1">
    <location>
        <begin position="207"/>
        <end position="225"/>
    </location>
</feature>
<feature type="transmembrane region" description="Helical" evidence="1">
    <location>
        <begin position="63"/>
        <end position="83"/>
    </location>
</feature>
<keyword evidence="1" id="KW-1133">Transmembrane helix</keyword>
<gene>
    <name evidence="2" type="ORF">GCM10023165_53850</name>
</gene>
<evidence type="ECO:0000313" key="2">
    <source>
        <dbReference type="EMBL" id="GAA4358675.1"/>
    </source>
</evidence>
<proteinExistence type="predicted"/>
<feature type="transmembrane region" description="Helical" evidence="1">
    <location>
        <begin position="24"/>
        <end position="43"/>
    </location>
</feature>
<protein>
    <recommendedName>
        <fullName evidence="4">Oligosaccharide repeat unit polymerase</fullName>
    </recommendedName>
</protein>
<feature type="transmembrane region" description="Helical" evidence="1">
    <location>
        <begin position="388"/>
        <end position="406"/>
    </location>
</feature>
<feature type="transmembrane region" description="Helical" evidence="1">
    <location>
        <begin position="166"/>
        <end position="195"/>
    </location>
</feature>
<feature type="transmembrane region" description="Helical" evidence="1">
    <location>
        <begin position="138"/>
        <end position="159"/>
    </location>
</feature>
<comment type="caution">
    <text evidence="2">The sequence shown here is derived from an EMBL/GenBank/DDBJ whole genome shotgun (WGS) entry which is preliminary data.</text>
</comment>
<evidence type="ECO:0008006" key="4">
    <source>
        <dbReference type="Google" id="ProtNLM"/>
    </source>
</evidence>
<keyword evidence="1" id="KW-0812">Transmembrane</keyword>
<accession>A0ABP8IH01</accession>
<feature type="transmembrane region" description="Helical" evidence="1">
    <location>
        <begin position="360"/>
        <end position="381"/>
    </location>
</feature>
<keyword evidence="1" id="KW-0472">Membrane</keyword>
<dbReference type="EMBL" id="BAABGJ010000081">
    <property type="protein sequence ID" value="GAA4358675.1"/>
    <property type="molecule type" value="Genomic_DNA"/>
</dbReference>
<evidence type="ECO:0000256" key="1">
    <source>
        <dbReference type="SAM" id="Phobius"/>
    </source>
</evidence>
<dbReference type="Proteomes" id="UP001500975">
    <property type="component" value="Unassembled WGS sequence"/>
</dbReference>
<dbReference type="RefSeq" id="WP_345541875.1">
    <property type="nucleotide sequence ID" value="NZ_BAABGJ010000081.1"/>
</dbReference>